<evidence type="ECO:0000313" key="5">
    <source>
        <dbReference type="EMBL" id="VCU07275.1"/>
    </source>
</evidence>
<dbReference type="RefSeq" id="WP_129607672.1">
    <property type="nucleotide sequence ID" value="NZ_UWOC01000033.1"/>
</dbReference>
<evidence type="ECO:0000313" key="6">
    <source>
        <dbReference type="Proteomes" id="UP000289200"/>
    </source>
</evidence>
<organism evidence="5 6">
    <name type="scientific">Rhodoplanes serenus</name>
    <dbReference type="NCBI Taxonomy" id="200615"/>
    <lineage>
        <taxon>Bacteria</taxon>
        <taxon>Pseudomonadati</taxon>
        <taxon>Pseudomonadota</taxon>
        <taxon>Alphaproteobacteria</taxon>
        <taxon>Hyphomicrobiales</taxon>
        <taxon>Nitrobacteraceae</taxon>
        <taxon>Rhodoplanes</taxon>
    </lineage>
</organism>
<protein>
    <submittedName>
        <fullName evidence="5">Solute-binding protein</fullName>
    </submittedName>
</protein>
<comment type="similarity">
    <text evidence="1">Belongs to the bacterial solute-binding protein 7 family.</text>
</comment>
<dbReference type="AlphaFoldDB" id="A0A447CQA5"/>
<dbReference type="Gene3D" id="3.40.190.170">
    <property type="entry name" value="Bacterial extracellular solute-binding protein, family 7"/>
    <property type="match status" value="1"/>
</dbReference>
<dbReference type="PANTHER" id="PTHR33376">
    <property type="match status" value="1"/>
</dbReference>
<keyword evidence="6" id="KW-1185">Reference proteome</keyword>
<feature type="chain" id="PRO_5019299930" evidence="4">
    <location>
        <begin position="25"/>
        <end position="333"/>
    </location>
</feature>
<keyword evidence="3 4" id="KW-0732">Signal</keyword>
<dbReference type="PANTHER" id="PTHR33376:SF7">
    <property type="entry name" value="C4-DICARBOXYLATE-BINDING PROTEIN DCTB"/>
    <property type="match status" value="1"/>
</dbReference>
<keyword evidence="2" id="KW-0813">Transport</keyword>
<accession>A0A447CQA5</accession>
<reference evidence="6" key="1">
    <citation type="submission" date="2018-10" db="EMBL/GenBank/DDBJ databases">
        <authorList>
            <person name="Peiro R."/>
            <person name="Begona"/>
            <person name="Cbmso G."/>
            <person name="Lopez M."/>
            <person name="Gonzalez S."/>
            <person name="Sacristan E."/>
            <person name="Castillo E."/>
        </authorList>
    </citation>
    <scope>NUCLEOTIDE SEQUENCE [LARGE SCALE GENOMIC DNA]</scope>
</reference>
<evidence type="ECO:0000256" key="4">
    <source>
        <dbReference type="SAM" id="SignalP"/>
    </source>
</evidence>
<dbReference type="NCBIfam" id="NF037995">
    <property type="entry name" value="TRAP_S1"/>
    <property type="match status" value="1"/>
</dbReference>
<dbReference type="GO" id="GO:0055085">
    <property type="term" value="P:transmembrane transport"/>
    <property type="evidence" value="ECO:0007669"/>
    <property type="project" value="InterPro"/>
</dbReference>
<dbReference type="OrthoDB" id="6139617at2"/>
<gene>
    <name evidence="5" type="ORF">RHODGE_RHODGE_00560</name>
</gene>
<dbReference type="InterPro" id="IPR018389">
    <property type="entry name" value="DctP_fam"/>
</dbReference>
<dbReference type="InterPro" id="IPR038404">
    <property type="entry name" value="TRAP_DctP_sf"/>
</dbReference>
<name>A0A447CQA5_9BRAD</name>
<evidence type="ECO:0000256" key="2">
    <source>
        <dbReference type="ARBA" id="ARBA00022448"/>
    </source>
</evidence>
<evidence type="ECO:0000256" key="1">
    <source>
        <dbReference type="ARBA" id="ARBA00009023"/>
    </source>
</evidence>
<evidence type="ECO:0000256" key="3">
    <source>
        <dbReference type="ARBA" id="ARBA00022729"/>
    </source>
</evidence>
<proteinExistence type="inferred from homology"/>
<feature type="signal peptide" evidence="4">
    <location>
        <begin position="1"/>
        <end position="24"/>
    </location>
</feature>
<dbReference type="EMBL" id="UWOC01000033">
    <property type="protein sequence ID" value="VCU07275.1"/>
    <property type="molecule type" value="Genomic_DNA"/>
</dbReference>
<dbReference type="Pfam" id="PF03480">
    <property type="entry name" value="DctP"/>
    <property type="match status" value="1"/>
</dbReference>
<sequence>MNRRVCLGLMVALGAATLAPLETAAQTVTLRMVGSWAPGFSPSADVGHKFKDLVNQHGAGKVAIRYIGAEDVVPPFDQPEALVNGVFDVWYGAPNYWAGVVPGGDITELSPFLAPDGGPGSALHQFMVKLYERRGVRFLGHAAGDLGVGTHYITTRKRVARIEDLKGMKIRVAPVTRHFVQAAGAESITLPPAEIFLAMDRGTVDGFSWPVADAFTRYGWQNVSKFLIDQPMYRSGVSIVVNQRAWSRLSKDAQDVLMRAVAETQTWTRGWFAENLDKQKAAMRAAGMEIVTLSEADRDRWTKVANEALWKYYEGVMPKDVFAEAATLLERNR</sequence>
<dbReference type="Proteomes" id="UP000289200">
    <property type="component" value="Unassembled WGS sequence"/>
</dbReference>
<comment type="caution">
    <text evidence="5">The sequence shown here is derived from an EMBL/GenBank/DDBJ whole genome shotgun (WGS) entry which is preliminary data.</text>
</comment>